<feature type="non-terminal residue" evidence="2">
    <location>
        <position position="70"/>
    </location>
</feature>
<dbReference type="InterPro" id="IPR024083">
    <property type="entry name" value="Fumarase/histidase_N"/>
</dbReference>
<comment type="caution">
    <text evidence="2">The sequence shown here is derived from an EMBL/GenBank/DDBJ whole genome shotgun (WGS) entry which is preliminary data.</text>
</comment>
<dbReference type="EMBL" id="JAEVHL010000062">
    <property type="protein sequence ID" value="MBM0276626.1"/>
    <property type="molecule type" value="Genomic_DNA"/>
</dbReference>
<name>A0ABS1YGU2_9ACTN</name>
<evidence type="ECO:0000256" key="1">
    <source>
        <dbReference type="SAM" id="MobiDB-lite"/>
    </source>
</evidence>
<accession>A0ABS1YGU2</accession>
<organism evidence="2 3">
    <name type="scientific">Micromonospora tarensis</name>
    <dbReference type="NCBI Taxonomy" id="2806100"/>
    <lineage>
        <taxon>Bacteria</taxon>
        <taxon>Bacillati</taxon>
        <taxon>Actinomycetota</taxon>
        <taxon>Actinomycetes</taxon>
        <taxon>Micromonosporales</taxon>
        <taxon>Micromonosporaceae</taxon>
        <taxon>Micromonospora</taxon>
    </lineage>
</organism>
<protein>
    <submittedName>
        <fullName evidence="2">3-carboxy-cis,cis-muconate cycloisomerase</fullName>
    </submittedName>
</protein>
<dbReference type="Gene3D" id="1.10.275.10">
    <property type="entry name" value="Fumarase/aspartase (N-terminal domain)"/>
    <property type="match status" value="1"/>
</dbReference>
<evidence type="ECO:0000313" key="3">
    <source>
        <dbReference type="Proteomes" id="UP000622245"/>
    </source>
</evidence>
<gene>
    <name evidence="2" type="ORF">JM949_14945</name>
</gene>
<reference evidence="2 3" key="1">
    <citation type="submission" date="2021-01" db="EMBL/GenBank/DDBJ databases">
        <title>Draft genome sequence of Micromonospora sp. strain STR1s_6.</title>
        <authorList>
            <person name="Karlyshev A."/>
            <person name="Jawad R."/>
        </authorList>
    </citation>
    <scope>NUCLEOTIDE SEQUENCE [LARGE SCALE GENOMIC DNA]</scope>
    <source>
        <strain evidence="2 3">STR1S-6</strain>
    </source>
</reference>
<feature type="compositionally biased region" description="Low complexity" evidence="1">
    <location>
        <begin position="1"/>
        <end position="12"/>
    </location>
</feature>
<sequence>MTVRQSSSPSDGLLGGLSGARDVDRELSDSSLLRAMLDAEAALARAAADAGVLPPAGGRRDRRTLRAERY</sequence>
<feature type="region of interest" description="Disordered" evidence="1">
    <location>
        <begin position="1"/>
        <end position="20"/>
    </location>
</feature>
<proteinExistence type="predicted"/>
<dbReference type="Proteomes" id="UP000622245">
    <property type="component" value="Unassembled WGS sequence"/>
</dbReference>
<evidence type="ECO:0000313" key="2">
    <source>
        <dbReference type="EMBL" id="MBM0276626.1"/>
    </source>
</evidence>
<keyword evidence="3" id="KW-1185">Reference proteome</keyword>